<accession>A0A7D9EVX0</accession>
<dbReference type="Pfam" id="PF20231">
    <property type="entry name" value="DUF6589"/>
    <property type="match status" value="1"/>
</dbReference>
<organism evidence="2 3">
    <name type="scientific">Paramuricea clavata</name>
    <name type="common">Red gorgonian</name>
    <name type="synonym">Violescent sea-whip</name>
    <dbReference type="NCBI Taxonomy" id="317549"/>
    <lineage>
        <taxon>Eukaryota</taxon>
        <taxon>Metazoa</taxon>
        <taxon>Cnidaria</taxon>
        <taxon>Anthozoa</taxon>
        <taxon>Octocorallia</taxon>
        <taxon>Malacalcyonacea</taxon>
        <taxon>Plexauridae</taxon>
        <taxon>Paramuricea</taxon>
    </lineage>
</organism>
<dbReference type="InterPro" id="IPR046496">
    <property type="entry name" value="DUF6589"/>
</dbReference>
<evidence type="ECO:0000259" key="1">
    <source>
        <dbReference type="Pfam" id="PF20231"/>
    </source>
</evidence>
<dbReference type="AlphaFoldDB" id="A0A7D9EVX0"/>
<dbReference type="EMBL" id="CACRXK020009898">
    <property type="protein sequence ID" value="CAB4018199.1"/>
    <property type="molecule type" value="Genomic_DNA"/>
</dbReference>
<sequence length="310" mass="35532">MAAAVCLKNRCPQMTAVQLLKTIFIQHSGLMSTLCRLRVHRLAVSHTFLYKKLNEYGEKHNEKILENVLIEGKRLKAEFAQKNDEIDEIDSGIVNAATEATEPDNGRKIVFDNFDFKQIVHHMTETHQNIDNHWVSNKCTENTVSGNHLSTVRLKNSAILDLDNGKFISSKEEHMLQRQNYSTLVSQIIVRNIVCLHFLSQCAPQHIKHQYQSEMMKKTETVLLGMLFHDENTKEGIEYVMEEINKYVPCSGDEEEKAYLMSQGVVGDQLSIDRGINHLLQVANGLNPEERKEGLHMEIADFHAQMKFLQ</sequence>
<evidence type="ECO:0000313" key="2">
    <source>
        <dbReference type="EMBL" id="CAB4018199.1"/>
    </source>
</evidence>
<feature type="non-terminal residue" evidence="2">
    <location>
        <position position="310"/>
    </location>
</feature>
<protein>
    <recommendedName>
        <fullName evidence="1">DUF6589 domain-containing protein</fullName>
    </recommendedName>
</protein>
<feature type="domain" description="DUF6589" evidence="1">
    <location>
        <begin position="173"/>
        <end position="309"/>
    </location>
</feature>
<name>A0A7D9EVX0_PARCT</name>
<keyword evidence="3" id="KW-1185">Reference proteome</keyword>
<proteinExistence type="predicted"/>
<comment type="caution">
    <text evidence="2">The sequence shown here is derived from an EMBL/GenBank/DDBJ whole genome shotgun (WGS) entry which is preliminary data.</text>
</comment>
<reference evidence="2" key="1">
    <citation type="submission" date="2020-04" db="EMBL/GenBank/DDBJ databases">
        <authorList>
            <person name="Alioto T."/>
            <person name="Alioto T."/>
            <person name="Gomez Garrido J."/>
        </authorList>
    </citation>
    <scope>NUCLEOTIDE SEQUENCE</scope>
    <source>
        <strain evidence="2">A484AB</strain>
    </source>
</reference>
<evidence type="ECO:0000313" key="3">
    <source>
        <dbReference type="Proteomes" id="UP001152795"/>
    </source>
</evidence>
<dbReference type="Proteomes" id="UP001152795">
    <property type="component" value="Unassembled WGS sequence"/>
</dbReference>
<gene>
    <name evidence="2" type="ORF">PACLA_8A041888</name>
</gene>
<dbReference type="OrthoDB" id="5946189at2759"/>